<organism evidence="4 5">
    <name type="scientific">Trichloromonas acetexigens</name>
    <dbReference type="NCBI Taxonomy" id="38815"/>
    <lineage>
        <taxon>Bacteria</taxon>
        <taxon>Pseudomonadati</taxon>
        <taxon>Thermodesulfobacteriota</taxon>
        <taxon>Desulfuromonadia</taxon>
        <taxon>Desulfuromonadales</taxon>
        <taxon>Trichloromonadaceae</taxon>
        <taxon>Trichloromonas</taxon>
    </lineage>
</organism>
<name>A0A550JDF5_9BACT</name>
<keyword evidence="4" id="KW-0808">Transferase</keyword>
<gene>
    <name evidence="4" type="ORF">FL622_10090</name>
</gene>
<dbReference type="OrthoDB" id="9795390at2"/>
<proteinExistence type="inferred from homology"/>
<feature type="transmembrane region" description="Helical" evidence="2">
    <location>
        <begin position="537"/>
        <end position="558"/>
    </location>
</feature>
<dbReference type="SUPFAM" id="SSF56112">
    <property type="entry name" value="Protein kinase-like (PK-like)"/>
    <property type="match status" value="1"/>
</dbReference>
<evidence type="ECO:0000259" key="3">
    <source>
        <dbReference type="Pfam" id="PF03109"/>
    </source>
</evidence>
<keyword evidence="5" id="KW-1185">Reference proteome</keyword>
<protein>
    <submittedName>
        <fullName evidence="4">AarF/ABC1/UbiB kinase family protein</fullName>
    </submittedName>
</protein>
<keyword evidence="2" id="KW-0472">Membrane</keyword>
<dbReference type="PANTHER" id="PTHR10566:SF113">
    <property type="entry name" value="PROTEIN ACTIVITY OF BC1 COMPLEX KINASE 7, CHLOROPLASTIC"/>
    <property type="match status" value="1"/>
</dbReference>
<comment type="caution">
    <text evidence="4">The sequence shown here is derived from an EMBL/GenBank/DDBJ whole genome shotgun (WGS) entry which is preliminary data.</text>
</comment>
<dbReference type="GO" id="GO:0016301">
    <property type="term" value="F:kinase activity"/>
    <property type="evidence" value="ECO:0007669"/>
    <property type="project" value="UniProtKB-KW"/>
</dbReference>
<dbReference type="Proteomes" id="UP000317155">
    <property type="component" value="Unassembled WGS sequence"/>
</dbReference>
<keyword evidence="2" id="KW-0812">Transmembrane</keyword>
<dbReference type="InterPro" id="IPR050154">
    <property type="entry name" value="UbiB_kinase"/>
</dbReference>
<dbReference type="RefSeq" id="WP_092057977.1">
    <property type="nucleotide sequence ID" value="NZ_FOJJ01000038.1"/>
</dbReference>
<evidence type="ECO:0000256" key="2">
    <source>
        <dbReference type="SAM" id="Phobius"/>
    </source>
</evidence>
<dbReference type="InterPro" id="IPR011009">
    <property type="entry name" value="Kinase-like_dom_sf"/>
</dbReference>
<dbReference type="InterPro" id="IPR004147">
    <property type="entry name" value="ABC1_dom"/>
</dbReference>
<feature type="domain" description="ABC1 atypical kinase-like" evidence="3">
    <location>
        <begin position="102"/>
        <end position="346"/>
    </location>
</feature>
<dbReference type="Pfam" id="PF03109">
    <property type="entry name" value="ABC1"/>
    <property type="match status" value="1"/>
</dbReference>
<dbReference type="CDD" id="cd05121">
    <property type="entry name" value="ABC1_ADCK3-like"/>
    <property type="match status" value="1"/>
</dbReference>
<accession>A0A550JDF5</accession>
<keyword evidence="2" id="KW-1133">Transmembrane helix</keyword>
<sequence>MLSFLRLNRNIRTIRRYRNVLGILIKYGFGHIVEELNLNYYLELGRRIVTLGTAPKEIERLSQPERLRLAMVELGPTFIKLGQILSTRPDIIPKEYADEFGKLQDKVPSLPYEEIEAYIREELGAPADELFSELSPIPLAAASIAQVHRGRLKNGDEVVIKVRRPGIKQVIETDVDILLGLAYLIENHIPQADIYDPVGVVKEFRRTINREMDFTREGHTIDRFGNNFANSDTVHVPKVHWPLTGEGLLTMEYIDGIKVSNIRRLQEEGYDLKAIARNGADAFLKQVLVDGLFHGDPHPGNFFILPGNSICMLDYGMVGRLDNEVKYQLVDLLLAILQRDVDTVITLLLYSGDIAEDIDNKQLKRDLTELIDNYYEIPLQEINAGRLLTEFIEILTVYRIKFPADLMLLGKALITIEGIGRQLDPAFNMIDHLRPFMEKLVRDKVTPSHLSKEMVRVVQSYGALAKNLPRDLKEFINRVNRNKFKIDLEHRGLEKLITDLDKSSNRLSFSMLIAALIIGSSLIMQTDKGPMLFGFPMLGFLGYSIAGFLGLWLAIAILRSGRL</sequence>
<evidence type="ECO:0000313" key="4">
    <source>
        <dbReference type="EMBL" id="TRO81247.1"/>
    </source>
</evidence>
<reference evidence="4 5" key="1">
    <citation type="submission" date="2019-07" db="EMBL/GenBank/DDBJ databases">
        <title>Insights of Desulfuromonas acetexigens electromicrobiology.</title>
        <authorList>
            <person name="Katuri K."/>
            <person name="Sapireddy V."/>
            <person name="Shaw D.R."/>
            <person name="Saikaly P."/>
        </authorList>
    </citation>
    <scope>NUCLEOTIDE SEQUENCE [LARGE SCALE GENOMIC DNA]</scope>
    <source>
        <strain evidence="4 5">2873</strain>
    </source>
</reference>
<dbReference type="AlphaFoldDB" id="A0A550JDF5"/>
<dbReference type="PANTHER" id="PTHR10566">
    <property type="entry name" value="CHAPERONE-ACTIVITY OF BC1 COMPLEX CABC1 -RELATED"/>
    <property type="match status" value="1"/>
</dbReference>
<keyword evidence="4" id="KW-0418">Kinase</keyword>
<comment type="similarity">
    <text evidence="1">Belongs to the protein kinase superfamily. ADCK protein kinase family.</text>
</comment>
<evidence type="ECO:0000256" key="1">
    <source>
        <dbReference type="ARBA" id="ARBA00009670"/>
    </source>
</evidence>
<evidence type="ECO:0000313" key="5">
    <source>
        <dbReference type="Proteomes" id="UP000317155"/>
    </source>
</evidence>
<dbReference type="EMBL" id="VJVV01000006">
    <property type="protein sequence ID" value="TRO81247.1"/>
    <property type="molecule type" value="Genomic_DNA"/>
</dbReference>